<dbReference type="InterPro" id="IPR012677">
    <property type="entry name" value="Nucleotide-bd_a/b_plait_sf"/>
</dbReference>
<evidence type="ECO:0000256" key="1">
    <source>
        <dbReference type="ARBA" id="ARBA00006700"/>
    </source>
</evidence>
<evidence type="ECO:0000313" key="4">
    <source>
        <dbReference type="EMBL" id="SUZ59964.1"/>
    </source>
</evidence>
<dbReference type="GO" id="GO:0006412">
    <property type="term" value="P:translation"/>
    <property type="evidence" value="ECO:0007669"/>
    <property type="project" value="InterPro"/>
</dbReference>
<keyword evidence="3" id="KW-0687">Ribonucleoprotein</keyword>
<sequence length="75" mass="8681">MNQSNQYAFKVDINSTKKEIKKAVEAYFSVEVNKVRVLKVKGKTKRSRHRIKQRPNWKKAYVSVAEGQSIDVGIE</sequence>
<dbReference type="PANTHER" id="PTHR11620">
    <property type="entry name" value="60S RIBOSOMAL PROTEIN L23A"/>
    <property type="match status" value="1"/>
</dbReference>
<dbReference type="Pfam" id="PF00276">
    <property type="entry name" value="Ribosomal_L23"/>
    <property type="match status" value="1"/>
</dbReference>
<dbReference type="AlphaFoldDB" id="A0A381P0D6"/>
<name>A0A381P0D6_9ZZZZ</name>
<comment type="similarity">
    <text evidence="1">Belongs to the universal ribosomal protein uL23 family.</text>
</comment>
<dbReference type="GO" id="GO:1990904">
    <property type="term" value="C:ribonucleoprotein complex"/>
    <property type="evidence" value="ECO:0007669"/>
    <property type="project" value="UniProtKB-KW"/>
</dbReference>
<dbReference type="SUPFAM" id="SSF54189">
    <property type="entry name" value="Ribosomal proteins S24e, L23 and L15e"/>
    <property type="match status" value="1"/>
</dbReference>
<evidence type="ECO:0000256" key="3">
    <source>
        <dbReference type="ARBA" id="ARBA00023274"/>
    </source>
</evidence>
<evidence type="ECO:0000256" key="2">
    <source>
        <dbReference type="ARBA" id="ARBA00022980"/>
    </source>
</evidence>
<proteinExistence type="inferred from homology"/>
<protein>
    <recommendedName>
        <fullName evidence="5">50S ribosomal protein L23</fullName>
    </recommendedName>
</protein>
<gene>
    <name evidence="4" type="ORF">METZ01_LOCUS12818</name>
</gene>
<dbReference type="InterPro" id="IPR013025">
    <property type="entry name" value="Ribosomal_uL23-like"/>
</dbReference>
<dbReference type="Gene3D" id="3.30.70.330">
    <property type="match status" value="1"/>
</dbReference>
<accession>A0A381P0D6</accession>
<dbReference type="GO" id="GO:0003735">
    <property type="term" value="F:structural constituent of ribosome"/>
    <property type="evidence" value="ECO:0007669"/>
    <property type="project" value="InterPro"/>
</dbReference>
<dbReference type="InterPro" id="IPR012678">
    <property type="entry name" value="Ribosomal_uL23/eL15/eS24_sf"/>
</dbReference>
<keyword evidence="2" id="KW-0689">Ribosomal protein</keyword>
<dbReference type="EMBL" id="UINC01000710">
    <property type="protein sequence ID" value="SUZ59964.1"/>
    <property type="molecule type" value="Genomic_DNA"/>
</dbReference>
<dbReference type="GO" id="GO:0005840">
    <property type="term" value="C:ribosome"/>
    <property type="evidence" value="ECO:0007669"/>
    <property type="project" value="UniProtKB-KW"/>
</dbReference>
<reference evidence="4" key="1">
    <citation type="submission" date="2018-05" db="EMBL/GenBank/DDBJ databases">
        <authorList>
            <person name="Lanie J.A."/>
            <person name="Ng W.-L."/>
            <person name="Kazmierczak K.M."/>
            <person name="Andrzejewski T.M."/>
            <person name="Davidsen T.M."/>
            <person name="Wayne K.J."/>
            <person name="Tettelin H."/>
            <person name="Glass J.I."/>
            <person name="Rusch D."/>
            <person name="Podicherti R."/>
            <person name="Tsui H.-C.T."/>
            <person name="Winkler M.E."/>
        </authorList>
    </citation>
    <scope>NUCLEOTIDE SEQUENCE</scope>
</reference>
<evidence type="ECO:0008006" key="5">
    <source>
        <dbReference type="Google" id="ProtNLM"/>
    </source>
</evidence>
<organism evidence="4">
    <name type="scientific">marine metagenome</name>
    <dbReference type="NCBI Taxonomy" id="408172"/>
    <lineage>
        <taxon>unclassified sequences</taxon>
        <taxon>metagenomes</taxon>
        <taxon>ecological metagenomes</taxon>
    </lineage>
</organism>